<dbReference type="InterPro" id="IPR007412">
    <property type="entry name" value="FlgM"/>
</dbReference>
<feature type="compositionally biased region" description="Basic and acidic residues" evidence="9">
    <location>
        <begin position="19"/>
        <end position="28"/>
    </location>
</feature>
<dbReference type="GO" id="GO:0045892">
    <property type="term" value="P:negative regulation of DNA-templated transcription"/>
    <property type="evidence" value="ECO:0007669"/>
    <property type="project" value="InterPro"/>
</dbReference>
<dbReference type="Proteomes" id="UP000885738">
    <property type="component" value="Unassembled WGS sequence"/>
</dbReference>
<name>A0A7C1W2P5_DESA2</name>
<evidence type="ECO:0000256" key="2">
    <source>
        <dbReference type="ARBA" id="ARBA00017823"/>
    </source>
</evidence>
<comment type="similarity">
    <text evidence="1">Belongs to the FlgM family.</text>
</comment>
<proteinExistence type="inferred from homology"/>
<sequence length="103" mass="11931">MKIGHLPPSKVDNTTPQSETEKISKTKVRDKQIKTEFVSVDFSDTSRIIKKAIEKSKELPEIRKDKVDAIKAKLKNNSYSVTPERIAEKMLEEIMEEIHYSRK</sequence>
<evidence type="ECO:0000256" key="3">
    <source>
        <dbReference type="ARBA" id="ARBA00022491"/>
    </source>
</evidence>
<comment type="caution">
    <text evidence="11">The sequence shown here is derived from an EMBL/GenBank/DDBJ whole genome shotgun (WGS) entry which is preliminary data.</text>
</comment>
<keyword evidence="6" id="KW-0804">Transcription</keyword>
<dbReference type="InterPro" id="IPR031316">
    <property type="entry name" value="FlgM_C"/>
</dbReference>
<keyword evidence="11" id="KW-0969">Cilium</keyword>
<keyword evidence="5" id="KW-0805">Transcription regulation</keyword>
<protein>
    <recommendedName>
        <fullName evidence="2">Negative regulator of flagellin synthesis</fullName>
    </recommendedName>
    <alternativeName>
        <fullName evidence="8">Anti-sigma-28 factor</fullName>
    </alternativeName>
</protein>
<reference evidence="11" key="1">
    <citation type="journal article" date="2020" name="mSystems">
        <title>Genome- and Community-Level Interaction Insights into Carbon Utilization and Element Cycling Functions of Hydrothermarchaeota in Hydrothermal Sediment.</title>
        <authorList>
            <person name="Zhou Z."/>
            <person name="Liu Y."/>
            <person name="Xu W."/>
            <person name="Pan J."/>
            <person name="Luo Z.H."/>
            <person name="Li M."/>
        </authorList>
    </citation>
    <scope>NUCLEOTIDE SEQUENCE [LARGE SCALE GENOMIC DNA]</scope>
    <source>
        <strain evidence="11">HyVt-389</strain>
    </source>
</reference>
<keyword evidence="3" id="KW-0678">Repressor</keyword>
<dbReference type="InterPro" id="IPR035890">
    <property type="entry name" value="Anti-sigma-28_factor_FlgM_sf"/>
</dbReference>
<feature type="domain" description="Anti-sigma-28 factor FlgM C-terminal" evidence="10">
    <location>
        <begin position="39"/>
        <end position="92"/>
    </location>
</feature>
<keyword evidence="11" id="KW-0966">Cell projection</keyword>
<evidence type="ECO:0000259" key="10">
    <source>
        <dbReference type="Pfam" id="PF04316"/>
    </source>
</evidence>
<evidence type="ECO:0000256" key="4">
    <source>
        <dbReference type="ARBA" id="ARBA00022795"/>
    </source>
</evidence>
<evidence type="ECO:0000256" key="5">
    <source>
        <dbReference type="ARBA" id="ARBA00023015"/>
    </source>
</evidence>
<evidence type="ECO:0000313" key="11">
    <source>
        <dbReference type="EMBL" id="HEC67320.1"/>
    </source>
</evidence>
<keyword evidence="11" id="KW-0282">Flagellum</keyword>
<dbReference type="GO" id="GO:0044781">
    <property type="term" value="P:bacterial-type flagellum organization"/>
    <property type="evidence" value="ECO:0007669"/>
    <property type="project" value="UniProtKB-KW"/>
</dbReference>
<feature type="region of interest" description="Disordered" evidence="9">
    <location>
        <begin position="1"/>
        <end position="28"/>
    </location>
</feature>
<dbReference type="Pfam" id="PF04316">
    <property type="entry name" value="FlgM"/>
    <property type="match status" value="1"/>
</dbReference>
<comment type="function">
    <text evidence="7">Responsible for the coupling of flagellin expression to flagellar assembly by preventing expression of the flagellin genes when a component of the middle class of proteins is defective. It negatively regulates flagellar genes by inhibiting the activity of FliA by directly binding to FliA.</text>
</comment>
<evidence type="ECO:0000256" key="6">
    <source>
        <dbReference type="ARBA" id="ARBA00023163"/>
    </source>
</evidence>
<evidence type="ECO:0000256" key="9">
    <source>
        <dbReference type="SAM" id="MobiDB-lite"/>
    </source>
</evidence>
<dbReference type="AlphaFoldDB" id="A0A7C1W2P5"/>
<evidence type="ECO:0000256" key="1">
    <source>
        <dbReference type="ARBA" id="ARBA00005322"/>
    </source>
</evidence>
<evidence type="ECO:0000256" key="8">
    <source>
        <dbReference type="ARBA" id="ARBA00030117"/>
    </source>
</evidence>
<organism evidence="11">
    <name type="scientific">Desulfofervidus auxilii</name>
    <dbReference type="NCBI Taxonomy" id="1621989"/>
    <lineage>
        <taxon>Bacteria</taxon>
        <taxon>Pseudomonadati</taxon>
        <taxon>Thermodesulfobacteriota</taxon>
        <taxon>Candidatus Desulfofervidia</taxon>
        <taxon>Candidatus Desulfofervidales</taxon>
        <taxon>Candidatus Desulfofervidaceae</taxon>
        <taxon>Candidatus Desulfofervidus</taxon>
    </lineage>
</organism>
<accession>A0A7C1W2P5</accession>
<dbReference type="EMBL" id="DRIH01000016">
    <property type="protein sequence ID" value="HEC67320.1"/>
    <property type="molecule type" value="Genomic_DNA"/>
</dbReference>
<gene>
    <name evidence="11" type="primary">flgM</name>
    <name evidence="11" type="ORF">ENI35_00670</name>
</gene>
<dbReference type="SUPFAM" id="SSF101498">
    <property type="entry name" value="Anti-sigma factor FlgM"/>
    <property type="match status" value="1"/>
</dbReference>
<dbReference type="NCBIfam" id="TIGR03824">
    <property type="entry name" value="FlgM_jcvi"/>
    <property type="match status" value="1"/>
</dbReference>
<keyword evidence="4" id="KW-1005">Bacterial flagellum biogenesis</keyword>
<evidence type="ECO:0000256" key="7">
    <source>
        <dbReference type="ARBA" id="ARBA00024739"/>
    </source>
</evidence>